<organism evidence="1 2">
    <name type="scientific">Carya illinoinensis</name>
    <name type="common">Pecan</name>
    <dbReference type="NCBI Taxonomy" id="32201"/>
    <lineage>
        <taxon>Eukaryota</taxon>
        <taxon>Viridiplantae</taxon>
        <taxon>Streptophyta</taxon>
        <taxon>Embryophyta</taxon>
        <taxon>Tracheophyta</taxon>
        <taxon>Spermatophyta</taxon>
        <taxon>Magnoliopsida</taxon>
        <taxon>eudicotyledons</taxon>
        <taxon>Gunneridae</taxon>
        <taxon>Pentapetalae</taxon>
        <taxon>rosids</taxon>
        <taxon>fabids</taxon>
        <taxon>Fagales</taxon>
        <taxon>Juglandaceae</taxon>
        <taxon>Carya</taxon>
    </lineage>
</organism>
<accession>A0A922A5I6</accession>
<reference evidence="1" key="1">
    <citation type="submission" date="2021-01" db="EMBL/GenBank/DDBJ databases">
        <authorList>
            <person name="Lovell J.T."/>
            <person name="Bentley N."/>
            <person name="Bhattarai G."/>
            <person name="Jenkins J.W."/>
            <person name="Sreedasyam A."/>
            <person name="Alarcon Y."/>
            <person name="Bock C."/>
            <person name="Boston L."/>
            <person name="Carlson J."/>
            <person name="Cervantes K."/>
            <person name="Clermont K."/>
            <person name="Krom N."/>
            <person name="Kubenka K."/>
            <person name="Mamidi S."/>
            <person name="Mattison C."/>
            <person name="Monteros M."/>
            <person name="Pisani C."/>
            <person name="Plott C."/>
            <person name="Rajasekar S."/>
            <person name="Rhein H.S."/>
            <person name="Rohla C."/>
            <person name="Song M."/>
            <person name="Hilaire R.S."/>
            <person name="Shu S."/>
            <person name="Wells L."/>
            <person name="Wang X."/>
            <person name="Webber J."/>
            <person name="Heerema R.J."/>
            <person name="Klein P."/>
            <person name="Conner P."/>
            <person name="Grauke L."/>
            <person name="Grimwood J."/>
            <person name="Schmutz J."/>
            <person name="Randall J.J."/>
        </authorList>
    </citation>
    <scope>NUCLEOTIDE SEQUENCE</scope>
    <source>
        <tissue evidence="1">Leaf</tissue>
    </source>
</reference>
<evidence type="ECO:0000313" key="2">
    <source>
        <dbReference type="Proteomes" id="UP000811246"/>
    </source>
</evidence>
<dbReference type="Proteomes" id="UP000811246">
    <property type="component" value="Chromosome 15"/>
</dbReference>
<dbReference type="AlphaFoldDB" id="A0A922A5I6"/>
<evidence type="ECO:0000313" key="1">
    <source>
        <dbReference type="EMBL" id="KAG6675199.1"/>
    </source>
</evidence>
<gene>
    <name evidence="1" type="ORF">I3842_15G089700</name>
</gene>
<protein>
    <submittedName>
        <fullName evidence="1">Uncharacterized protein</fullName>
    </submittedName>
</protein>
<proteinExistence type="predicted"/>
<sequence length="200" mass="21228">MSDSDHTTGRGGSNWFMVQCAPMPRCPDGHSEISLPIPLATSSTSHTKCRTLCCAMRTPDFATLQQDPRDLGVTSRTVWVLPGAESTTTALCRPGQAAVSAGMMCVDGKPAWLFQATHLHDVVLRAPCGAVGSVVLRSPPAHCSALVPRAPLLPTEKPPRCSSAPGAAAQEVLLRTCCGWHQVLRTPAAAAPRTWCRAHQ</sequence>
<name>A0A922A5I6_CARIL</name>
<comment type="caution">
    <text evidence="1">The sequence shown here is derived from an EMBL/GenBank/DDBJ whole genome shotgun (WGS) entry which is preliminary data.</text>
</comment>
<dbReference type="EMBL" id="CM031839">
    <property type="protein sequence ID" value="KAG6675199.1"/>
    <property type="molecule type" value="Genomic_DNA"/>
</dbReference>